<evidence type="ECO:0000313" key="1">
    <source>
        <dbReference type="EMBL" id="MBK2065245.1"/>
    </source>
</evidence>
<dbReference type="Gene3D" id="3.30.160.250">
    <property type="match status" value="1"/>
</dbReference>
<dbReference type="Proteomes" id="UP000701999">
    <property type="component" value="Unassembled WGS sequence"/>
</dbReference>
<sequence length="97" mass="11104">MKFRYKLQKDTNDSFLVTFPDIPEACTVIEKLEDLNNEATDALISAFDFYIESNMEIPCYKGKSSDVIFLSTNIALKVLLHNEFISSNIKKVDVFLT</sequence>
<keyword evidence="2" id="KW-1185">Reference proteome</keyword>
<evidence type="ECO:0000313" key="2">
    <source>
        <dbReference type="Proteomes" id="UP000701999"/>
    </source>
</evidence>
<protein>
    <submittedName>
        <fullName evidence="1">Type II toxin-antitoxin system HicB family antitoxin</fullName>
    </submittedName>
</protein>
<dbReference type="GeneID" id="93255991"/>
<comment type="caution">
    <text evidence="1">The sequence shown here is derived from an EMBL/GenBank/DDBJ whole genome shotgun (WGS) entry which is preliminary data.</text>
</comment>
<dbReference type="AlphaFoldDB" id="A0A9Q2KX90"/>
<proteinExistence type="predicted"/>
<dbReference type="RefSeq" id="WP_159185007.1">
    <property type="nucleotide sequence ID" value="NZ_JACVJL010000097.1"/>
</dbReference>
<gene>
    <name evidence="1" type="ORF">IB647_06145</name>
</gene>
<organism evidence="1 2">
    <name type="scientific">Francisella noatunensis</name>
    <dbReference type="NCBI Taxonomy" id="657445"/>
    <lineage>
        <taxon>Bacteria</taxon>
        <taxon>Pseudomonadati</taxon>
        <taxon>Pseudomonadota</taxon>
        <taxon>Gammaproteobacteria</taxon>
        <taxon>Thiotrichales</taxon>
        <taxon>Francisellaceae</taxon>
        <taxon>Francisella</taxon>
    </lineage>
</organism>
<name>A0A9Q2KX90_9GAMM</name>
<accession>A0A9Q2KX90</accession>
<reference evidence="1 2" key="1">
    <citation type="submission" date="2020-09" db="EMBL/GenBank/DDBJ databases">
        <title>Development of specific Francisella tularensis PCR assay based on in-depth characterization of family Francisellaceae.</title>
        <authorList>
            <person name="Ohrman C."/>
            <person name="Sahl J."/>
            <person name="Sjodin A."/>
            <person name="Uneklint I."/>
            <person name="Ballard R."/>
            <person name="Karlsson L."/>
            <person name="Mcdonough R."/>
            <person name="Sundell D."/>
            <person name="Soria K."/>
            <person name="Brindeflk B."/>
            <person name="Vallesi A."/>
            <person name="Ramirez-Paredes J.G."/>
            <person name="Colquhoun D."/>
            <person name="Myrtennas K."/>
            <person name="Birdsell D."/>
            <person name="Johansson A."/>
            <person name="Wagner D."/>
            <person name="Forsman M."/>
        </authorList>
    </citation>
    <scope>NUCLEOTIDE SEQUENCE [LARGE SCALE GENOMIC DNA]</scope>
    <source>
        <strain evidence="1 2">FSC1140</strain>
    </source>
</reference>
<dbReference type="EMBL" id="JACVKN010000135">
    <property type="protein sequence ID" value="MBK2065245.1"/>
    <property type="molecule type" value="Genomic_DNA"/>
</dbReference>
<dbReference type="SUPFAM" id="SSF143100">
    <property type="entry name" value="TTHA1013/TTHA0281-like"/>
    <property type="match status" value="1"/>
</dbReference>
<dbReference type="InterPro" id="IPR035069">
    <property type="entry name" value="TTHA1013/TTHA0281-like"/>
</dbReference>